<organism evidence="2 4">
    <name type="scientific">Nephila pilipes</name>
    <name type="common">Giant wood spider</name>
    <name type="synonym">Nephila maculata</name>
    <dbReference type="NCBI Taxonomy" id="299642"/>
    <lineage>
        <taxon>Eukaryota</taxon>
        <taxon>Metazoa</taxon>
        <taxon>Ecdysozoa</taxon>
        <taxon>Arthropoda</taxon>
        <taxon>Chelicerata</taxon>
        <taxon>Arachnida</taxon>
        <taxon>Araneae</taxon>
        <taxon>Araneomorphae</taxon>
        <taxon>Entelegynae</taxon>
        <taxon>Araneoidea</taxon>
        <taxon>Nephilidae</taxon>
        <taxon>Nephila</taxon>
    </lineage>
</organism>
<comment type="caution">
    <text evidence="2">The sequence shown here is derived from an EMBL/GenBank/DDBJ whole genome shotgun (WGS) entry which is preliminary data.</text>
</comment>
<keyword evidence="1" id="KW-0812">Transmembrane</keyword>
<accession>A0A8X6NL81</accession>
<reference evidence="2" key="1">
    <citation type="submission" date="2020-08" db="EMBL/GenBank/DDBJ databases">
        <title>Multicomponent nature underlies the extraordinary mechanical properties of spider dragline silk.</title>
        <authorList>
            <person name="Kono N."/>
            <person name="Nakamura H."/>
            <person name="Mori M."/>
            <person name="Yoshida Y."/>
            <person name="Ohtoshi R."/>
            <person name="Malay A.D."/>
            <person name="Moran D.A.P."/>
            <person name="Tomita M."/>
            <person name="Numata K."/>
            <person name="Arakawa K."/>
        </authorList>
    </citation>
    <scope>NUCLEOTIDE SEQUENCE</scope>
</reference>
<name>A0A8X6NL81_NEPPI</name>
<keyword evidence="1" id="KW-1133">Transmembrane helix</keyword>
<evidence type="ECO:0000256" key="1">
    <source>
        <dbReference type="SAM" id="Phobius"/>
    </source>
</evidence>
<feature type="non-terminal residue" evidence="2">
    <location>
        <position position="1"/>
    </location>
</feature>
<proteinExistence type="predicted"/>
<gene>
    <name evidence="2" type="ORF">NPIL_191711</name>
    <name evidence="3" type="ORF">NPIL_587261</name>
</gene>
<feature type="transmembrane region" description="Helical" evidence="1">
    <location>
        <begin position="6"/>
        <end position="22"/>
    </location>
</feature>
<dbReference type="EMBL" id="BMAW01120424">
    <property type="protein sequence ID" value="GFT89271.1"/>
    <property type="molecule type" value="Genomic_DNA"/>
</dbReference>
<sequence>GVMIGFISSLCFSLIIGIMGMMKAKKRPSYHRSTDACPGNNSFIISNYSDPGYSDHTTYENWTMPSQISAQEHVEE</sequence>
<dbReference type="EMBL" id="BMAW01059506">
    <property type="protein sequence ID" value="GFT21482.1"/>
    <property type="molecule type" value="Genomic_DNA"/>
</dbReference>
<evidence type="ECO:0000313" key="4">
    <source>
        <dbReference type="Proteomes" id="UP000887013"/>
    </source>
</evidence>
<keyword evidence="4" id="KW-1185">Reference proteome</keyword>
<dbReference type="OrthoDB" id="6450305at2759"/>
<dbReference type="AlphaFoldDB" id="A0A8X6NL81"/>
<dbReference type="Proteomes" id="UP000887013">
    <property type="component" value="Unassembled WGS sequence"/>
</dbReference>
<protein>
    <submittedName>
        <fullName evidence="2">Uncharacterized protein</fullName>
    </submittedName>
</protein>
<keyword evidence="1" id="KW-0472">Membrane</keyword>
<evidence type="ECO:0000313" key="2">
    <source>
        <dbReference type="EMBL" id="GFT21482.1"/>
    </source>
</evidence>
<evidence type="ECO:0000313" key="3">
    <source>
        <dbReference type="EMBL" id="GFT89271.1"/>
    </source>
</evidence>